<accession>A0AC59YL54</accession>
<reference evidence="1" key="1">
    <citation type="submission" date="2023-05" db="EMBL/GenBank/DDBJ databases">
        <authorList>
            <consortium name="ELIXIR-Norway"/>
        </authorList>
    </citation>
    <scope>NUCLEOTIDE SEQUENCE</scope>
</reference>
<name>A0AC59YL54_RANTA</name>
<sequence>QDLQEICNRYARRLLQSGHFGKYLGKNRGDYILPQQCGLDQDGWSEEKTAVAPWVFKCLGPTDCQLRR</sequence>
<dbReference type="Proteomes" id="UP001162501">
    <property type="component" value="Chromosome 17"/>
</dbReference>
<evidence type="ECO:0000313" key="1">
    <source>
        <dbReference type="EMBL" id="CAM9767654.1"/>
    </source>
</evidence>
<gene>
    <name evidence="1" type="ORF">MRATA1EN22A_LOCUS7169</name>
</gene>
<organism evidence="1 2">
    <name type="scientific">Rangifer tarandus platyrhynchus</name>
    <name type="common">Svalbard reindeer</name>
    <dbReference type="NCBI Taxonomy" id="3082113"/>
    <lineage>
        <taxon>Eukaryota</taxon>
        <taxon>Metazoa</taxon>
        <taxon>Chordata</taxon>
        <taxon>Craniata</taxon>
        <taxon>Vertebrata</taxon>
        <taxon>Euteleostomi</taxon>
        <taxon>Mammalia</taxon>
        <taxon>Eutheria</taxon>
        <taxon>Laurasiatheria</taxon>
        <taxon>Artiodactyla</taxon>
        <taxon>Ruminantia</taxon>
        <taxon>Pecora</taxon>
        <taxon>Cervidae</taxon>
        <taxon>Odocoileinae</taxon>
        <taxon>Rangifer</taxon>
    </lineage>
</organism>
<evidence type="ECO:0000313" key="2">
    <source>
        <dbReference type="Proteomes" id="UP001162501"/>
    </source>
</evidence>
<protein>
    <submittedName>
        <fullName evidence="1">Uncharacterized protein</fullName>
    </submittedName>
</protein>
<proteinExistence type="predicted"/>
<feature type="non-terminal residue" evidence="1">
    <location>
        <position position="1"/>
    </location>
</feature>
<dbReference type="EMBL" id="OX596101">
    <property type="protein sequence ID" value="CAM9767654.1"/>
    <property type="molecule type" value="Genomic_DNA"/>
</dbReference>
<reference evidence="1" key="2">
    <citation type="submission" date="2025-03" db="EMBL/GenBank/DDBJ databases">
        <authorList>
            <consortium name="ELIXIR-Norway"/>
            <consortium name="Elixir Norway"/>
        </authorList>
    </citation>
    <scope>NUCLEOTIDE SEQUENCE</scope>
</reference>
<feature type="non-terminal residue" evidence="1">
    <location>
        <position position="68"/>
    </location>
</feature>